<dbReference type="GO" id="GO:0004386">
    <property type="term" value="F:helicase activity"/>
    <property type="evidence" value="ECO:0007669"/>
    <property type="project" value="InterPro"/>
</dbReference>
<reference evidence="2 3" key="1">
    <citation type="submission" date="2017-06" db="EMBL/GenBank/DDBJ databases">
        <title>Ant-infecting Ophiocordyceps genomes reveal a high diversity of potential behavioral manipulation genes and a possible major role for enterotoxins.</title>
        <authorList>
            <person name="De Bekker C."/>
            <person name="Evans H.C."/>
            <person name="Brachmann A."/>
            <person name="Hughes D.P."/>
        </authorList>
    </citation>
    <scope>NUCLEOTIDE SEQUENCE [LARGE SCALE GENOMIC DNA]</scope>
    <source>
        <strain evidence="2 3">Map64</strain>
    </source>
</reference>
<dbReference type="AlphaFoldDB" id="A0A2C5XFT1"/>
<dbReference type="InterPro" id="IPR027417">
    <property type="entry name" value="P-loop_NTPase"/>
</dbReference>
<evidence type="ECO:0000313" key="2">
    <source>
        <dbReference type="EMBL" id="PHH61008.1"/>
    </source>
</evidence>
<dbReference type="Proteomes" id="UP000226192">
    <property type="component" value="Unassembled WGS sequence"/>
</dbReference>
<name>A0A2C5XFT1_9HYPO</name>
<dbReference type="EMBL" id="NJET01000120">
    <property type="protein sequence ID" value="PHH61008.1"/>
    <property type="molecule type" value="Genomic_DNA"/>
</dbReference>
<comment type="caution">
    <text evidence="2">The sequence shown here is derived from an EMBL/GenBank/DDBJ whole genome shotgun (WGS) entry which is preliminary data.</text>
</comment>
<gene>
    <name evidence="2" type="ORF">CDD81_974</name>
</gene>
<evidence type="ECO:0000259" key="1">
    <source>
        <dbReference type="Pfam" id="PF13086"/>
    </source>
</evidence>
<accession>A0A2C5XFT1</accession>
<feature type="domain" description="DNA2/NAM7 helicase helicase" evidence="1">
    <location>
        <begin position="99"/>
        <end position="189"/>
    </location>
</feature>
<sequence length="194" mass="22167">MCKIDAINARHELDASLQDLRKPVTYKDILSMLEFSGEDEFYWESFQVPEQEAGFQVAARNNAPLTPSLVYQMWIQGKRRSPIDCNSCVWALPMETRFQLHDKWSKKVDKEKMAHYAELAEKHAQLSKQINNFYEDTNRNVLRSKRIIGCTTTAASMYQSIIASASPDIVIVEEAGEILESHLFAALSQSIVIH</sequence>
<dbReference type="STRING" id="1399860.A0A2C5XFT1"/>
<organism evidence="2 3">
    <name type="scientific">Ophiocordyceps australis</name>
    <dbReference type="NCBI Taxonomy" id="1399860"/>
    <lineage>
        <taxon>Eukaryota</taxon>
        <taxon>Fungi</taxon>
        <taxon>Dikarya</taxon>
        <taxon>Ascomycota</taxon>
        <taxon>Pezizomycotina</taxon>
        <taxon>Sordariomycetes</taxon>
        <taxon>Hypocreomycetidae</taxon>
        <taxon>Hypocreales</taxon>
        <taxon>Ophiocordycipitaceae</taxon>
        <taxon>Ophiocordyceps</taxon>
    </lineage>
</organism>
<protein>
    <recommendedName>
        <fullName evidence="1">DNA2/NAM7 helicase helicase domain-containing protein</fullName>
    </recommendedName>
</protein>
<keyword evidence="3" id="KW-1185">Reference proteome</keyword>
<proteinExistence type="predicted"/>
<dbReference type="Pfam" id="PF13086">
    <property type="entry name" value="AAA_11"/>
    <property type="match status" value="1"/>
</dbReference>
<evidence type="ECO:0000313" key="3">
    <source>
        <dbReference type="Proteomes" id="UP000226192"/>
    </source>
</evidence>
<dbReference type="Gene3D" id="3.40.50.300">
    <property type="entry name" value="P-loop containing nucleotide triphosphate hydrolases"/>
    <property type="match status" value="1"/>
</dbReference>
<dbReference type="InterPro" id="IPR041677">
    <property type="entry name" value="DNA2/NAM7_AAA_11"/>
</dbReference>
<dbReference type="OrthoDB" id="4917429at2759"/>